<evidence type="ECO:0000313" key="4">
    <source>
        <dbReference type="Proteomes" id="UP000659654"/>
    </source>
</evidence>
<evidence type="ECO:0000313" key="2">
    <source>
        <dbReference type="EMBL" id="CAG9115686.1"/>
    </source>
</evidence>
<gene>
    <name evidence="1" type="ORF">BXYJ_LOCUS8969</name>
</gene>
<proteinExistence type="predicted"/>
<dbReference type="Proteomes" id="UP000659654">
    <property type="component" value="Unassembled WGS sequence"/>
</dbReference>
<keyword evidence="4" id="KW-1185">Reference proteome</keyword>
<sequence>MFVSSSQILSNSCTPSHAAGAGASGSSNGNCCPPLTQTNVTDTSFGNGDLTFVYDNNACPETVTATCAIPAQAGGANLGTAIVANGQNFLATATGTSVSFPGTCNGNGQWLMGEPPITIETLECRLTNA</sequence>
<dbReference type="WBParaSite" id="BXY_0017200.1">
    <property type="protein sequence ID" value="BXY_0017200.1"/>
    <property type="gene ID" value="BXY_0017200"/>
</dbReference>
<name>A0A1I7RHJ4_BURXY</name>
<dbReference type="Proteomes" id="UP000095284">
    <property type="component" value="Unplaced"/>
</dbReference>
<dbReference type="EMBL" id="CAJFCV020000004">
    <property type="protein sequence ID" value="CAG9115686.1"/>
    <property type="molecule type" value="Genomic_DNA"/>
</dbReference>
<evidence type="ECO:0000313" key="5">
    <source>
        <dbReference type="WBParaSite" id="BXY_0017200.1"/>
    </source>
</evidence>
<reference evidence="5" key="1">
    <citation type="submission" date="2016-11" db="UniProtKB">
        <authorList>
            <consortium name="WormBaseParasite"/>
        </authorList>
    </citation>
    <scope>IDENTIFICATION</scope>
</reference>
<accession>A0A1I7RHJ4</accession>
<dbReference type="AlphaFoldDB" id="A0A1I7RHJ4"/>
<organism evidence="3 5">
    <name type="scientific">Bursaphelenchus xylophilus</name>
    <name type="common">Pinewood nematode worm</name>
    <name type="synonym">Aphelenchoides xylophilus</name>
    <dbReference type="NCBI Taxonomy" id="6326"/>
    <lineage>
        <taxon>Eukaryota</taxon>
        <taxon>Metazoa</taxon>
        <taxon>Ecdysozoa</taxon>
        <taxon>Nematoda</taxon>
        <taxon>Chromadorea</taxon>
        <taxon>Rhabditida</taxon>
        <taxon>Tylenchina</taxon>
        <taxon>Tylenchomorpha</taxon>
        <taxon>Aphelenchoidea</taxon>
        <taxon>Aphelenchoididae</taxon>
        <taxon>Bursaphelenchus</taxon>
    </lineage>
</organism>
<evidence type="ECO:0000313" key="3">
    <source>
        <dbReference type="Proteomes" id="UP000095284"/>
    </source>
</evidence>
<evidence type="ECO:0000313" key="1">
    <source>
        <dbReference type="EMBL" id="CAD5226286.1"/>
    </source>
</evidence>
<dbReference type="OrthoDB" id="5851039at2759"/>
<protein>
    <submittedName>
        <fullName evidence="1">(pine wood nematode) hypothetical protein</fullName>
    </submittedName>
</protein>
<reference evidence="2" key="2">
    <citation type="submission" date="2020-08" db="EMBL/GenBank/DDBJ databases">
        <authorList>
            <person name="Kikuchi T."/>
        </authorList>
    </citation>
    <scope>NUCLEOTIDE SEQUENCE</scope>
    <source>
        <strain evidence="1">Ka4C1</strain>
    </source>
</reference>
<dbReference type="EMBL" id="CAJFDI010000004">
    <property type="protein sequence ID" value="CAD5226286.1"/>
    <property type="molecule type" value="Genomic_DNA"/>
</dbReference>
<dbReference type="eggNOG" id="ENOG502SXC1">
    <property type="taxonomic scope" value="Eukaryota"/>
</dbReference>
<dbReference type="Proteomes" id="UP000582659">
    <property type="component" value="Unassembled WGS sequence"/>
</dbReference>